<dbReference type="Gene3D" id="2.160.20.80">
    <property type="entry name" value="E3 ubiquitin-protein ligase SopA"/>
    <property type="match status" value="1"/>
</dbReference>
<keyword evidence="1" id="KW-1133">Transmembrane helix</keyword>
<dbReference type="PANTHER" id="PTHR14136">
    <property type="entry name" value="BTB_POZ DOMAIN-CONTAINING PROTEIN KCTD9"/>
    <property type="match status" value="1"/>
</dbReference>
<keyword evidence="3" id="KW-1185">Reference proteome</keyword>
<accession>A0ABZ1H0K3</accession>
<evidence type="ECO:0000313" key="2">
    <source>
        <dbReference type="EMBL" id="WSD11784.1"/>
    </source>
</evidence>
<proteinExistence type="predicted"/>
<dbReference type="PANTHER" id="PTHR14136:SF17">
    <property type="entry name" value="BTB_POZ DOMAIN-CONTAINING PROTEIN KCTD9"/>
    <property type="match status" value="1"/>
</dbReference>
<keyword evidence="1" id="KW-0472">Membrane</keyword>
<dbReference type="SUPFAM" id="SSF141571">
    <property type="entry name" value="Pentapeptide repeat-like"/>
    <property type="match status" value="1"/>
</dbReference>
<dbReference type="InterPro" id="IPR051082">
    <property type="entry name" value="Pentapeptide-BTB/POZ_domain"/>
</dbReference>
<dbReference type="Proteomes" id="UP001340816">
    <property type="component" value="Chromosome"/>
</dbReference>
<sequence length="311" mass="34388">MRLHPKVLGTLGGVAVLIALAAVVWLPRGVYPPLTARELGHVAGEEKRVELQQAQSQVQNNFRSQLLQAMGGLVVVAGAAVGWQQLRLAREGQITERFTRAIDHLGSETLDVRLGGIYALERVAKNSPDDRPTVTDILCAFVREHARWPVGAPDGPEHPTPTVDRQVPWLTTRAPDVQTALYVLGRRPGHPQEHTLYLSRADLRRAQLTRAQLAGTNLRHSNLARAHMPSSNLENGQLRNVDLRHACLRGARLSHADLRDAHLEHADLRQAILHRADLRGANLSDAYLDGADLTDVCVDDTTTWPDTHRRT</sequence>
<reference evidence="2 3" key="1">
    <citation type="submission" date="2022-10" db="EMBL/GenBank/DDBJ databases">
        <title>The complete genomes of actinobacterial strains from the NBC collection.</title>
        <authorList>
            <person name="Joergensen T.S."/>
            <person name="Alvarez Arevalo M."/>
            <person name="Sterndorff E.B."/>
            <person name="Faurdal D."/>
            <person name="Vuksanovic O."/>
            <person name="Mourched A.-S."/>
            <person name="Charusanti P."/>
            <person name="Shaw S."/>
            <person name="Blin K."/>
            <person name="Weber T."/>
        </authorList>
    </citation>
    <scope>NUCLEOTIDE SEQUENCE [LARGE SCALE GENOMIC DNA]</scope>
    <source>
        <strain evidence="2 3">NBC 01752</strain>
    </source>
</reference>
<gene>
    <name evidence="2" type="ORF">OHB35_00295</name>
</gene>
<dbReference type="EMBL" id="CP109135">
    <property type="protein sequence ID" value="WSD11784.1"/>
    <property type="molecule type" value="Genomic_DNA"/>
</dbReference>
<dbReference type="InterPro" id="IPR001646">
    <property type="entry name" value="5peptide_repeat"/>
</dbReference>
<feature type="transmembrane region" description="Helical" evidence="1">
    <location>
        <begin position="7"/>
        <end position="26"/>
    </location>
</feature>
<evidence type="ECO:0000256" key="1">
    <source>
        <dbReference type="SAM" id="Phobius"/>
    </source>
</evidence>
<evidence type="ECO:0000313" key="3">
    <source>
        <dbReference type="Proteomes" id="UP001340816"/>
    </source>
</evidence>
<dbReference type="Pfam" id="PF00805">
    <property type="entry name" value="Pentapeptide"/>
    <property type="match status" value="2"/>
</dbReference>
<keyword evidence="1" id="KW-0812">Transmembrane</keyword>
<protein>
    <submittedName>
        <fullName evidence="2">Pentapeptide repeat-containing protein</fullName>
    </submittedName>
</protein>
<dbReference type="RefSeq" id="WP_326757368.1">
    <property type="nucleotide sequence ID" value="NZ_CP109135.1"/>
</dbReference>
<organism evidence="2 3">
    <name type="scientific">Streptomyces phaeochromogenes</name>
    <dbReference type="NCBI Taxonomy" id="1923"/>
    <lineage>
        <taxon>Bacteria</taxon>
        <taxon>Bacillati</taxon>
        <taxon>Actinomycetota</taxon>
        <taxon>Actinomycetes</taxon>
        <taxon>Kitasatosporales</taxon>
        <taxon>Streptomycetaceae</taxon>
        <taxon>Streptomyces</taxon>
        <taxon>Streptomyces phaeochromogenes group</taxon>
    </lineage>
</organism>
<name>A0ABZ1H0K3_STRPH</name>